<accession>A0A1F4XNY5</accession>
<dbReference type="InterPro" id="IPR002677">
    <property type="entry name" value="Ribosomal_bL32"/>
</dbReference>
<dbReference type="STRING" id="1797240.A3D68_00455"/>
<organism evidence="6 7">
    <name type="scientific">Candidatus Adlerbacteria bacterium RIFCSPHIGHO2_02_FULL_52_17</name>
    <dbReference type="NCBI Taxonomy" id="1797240"/>
    <lineage>
        <taxon>Bacteria</taxon>
        <taxon>Candidatus Adleribacteriota</taxon>
    </lineage>
</organism>
<evidence type="ECO:0000256" key="4">
    <source>
        <dbReference type="ARBA" id="ARBA00035178"/>
    </source>
</evidence>
<proteinExistence type="inferred from homology"/>
<evidence type="ECO:0000256" key="1">
    <source>
        <dbReference type="ARBA" id="ARBA00008560"/>
    </source>
</evidence>
<dbReference type="InterPro" id="IPR044957">
    <property type="entry name" value="Ribosomal_bL32_bact"/>
</dbReference>
<dbReference type="SUPFAM" id="SSF57829">
    <property type="entry name" value="Zn-binding ribosomal proteins"/>
    <property type="match status" value="1"/>
</dbReference>
<dbReference type="PANTHER" id="PTHR35534">
    <property type="entry name" value="50S RIBOSOMAL PROTEIN L32"/>
    <property type="match status" value="1"/>
</dbReference>
<dbReference type="HAMAP" id="MF_00340">
    <property type="entry name" value="Ribosomal_bL32"/>
    <property type="match status" value="1"/>
</dbReference>
<dbReference type="Proteomes" id="UP000177564">
    <property type="component" value="Unassembled WGS sequence"/>
</dbReference>
<evidence type="ECO:0000256" key="3">
    <source>
        <dbReference type="ARBA" id="ARBA00023274"/>
    </source>
</evidence>
<evidence type="ECO:0000256" key="2">
    <source>
        <dbReference type="ARBA" id="ARBA00022980"/>
    </source>
</evidence>
<dbReference type="GO" id="GO:0006412">
    <property type="term" value="P:translation"/>
    <property type="evidence" value="ECO:0007669"/>
    <property type="project" value="UniProtKB-UniRule"/>
</dbReference>
<name>A0A1F4XNY5_9BACT</name>
<dbReference type="Pfam" id="PF01783">
    <property type="entry name" value="Ribosomal_L32p"/>
    <property type="match status" value="1"/>
</dbReference>
<keyword evidence="2 5" id="KW-0689">Ribosomal protein</keyword>
<comment type="similarity">
    <text evidence="1 5">Belongs to the bacterial ribosomal protein bL32 family.</text>
</comment>
<reference evidence="6 7" key="1">
    <citation type="journal article" date="2016" name="Nat. Commun.">
        <title>Thousands of microbial genomes shed light on interconnected biogeochemical processes in an aquifer system.</title>
        <authorList>
            <person name="Anantharaman K."/>
            <person name="Brown C.T."/>
            <person name="Hug L.A."/>
            <person name="Sharon I."/>
            <person name="Castelle C.J."/>
            <person name="Probst A.J."/>
            <person name="Thomas B.C."/>
            <person name="Singh A."/>
            <person name="Wilkins M.J."/>
            <person name="Karaoz U."/>
            <person name="Brodie E.L."/>
            <person name="Williams K.H."/>
            <person name="Hubbard S.S."/>
            <person name="Banfield J.F."/>
        </authorList>
    </citation>
    <scope>NUCLEOTIDE SEQUENCE [LARGE SCALE GENOMIC DNA]</scope>
</reference>
<dbReference type="EMBL" id="MEWU01000023">
    <property type="protein sequence ID" value="OGC83326.1"/>
    <property type="molecule type" value="Genomic_DNA"/>
</dbReference>
<evidence type="ECO:0000313" key="6">
    <source>
        <dbReference type="EMBL" id="OGC83326.1"/>
    </source>
</evidence>
<comment type="caution">
    <text evidence="6">The sequence shown here is derived from an EMBL/GenBank/DDBJ whole genome shotgun (WGS) entry which is preliminary data.</text>
</comment>
<dbReference type="PANTHER" id="PTHR35534:SF1">
    <property type="entry name" value="LARGE RIBOSOMAL SUBUNIT PROTEIN BL32"/>
    <property type="match status" value="1"/>
</dbReference>
<dbReference type="GO" id="GO:0003735">
    <property type="term" value="F:structural constituent of ribosome"/>
    <property type="evidence" value="ECO:0007669"/>
    <property type="project" value="InterPro"/>
</dbReference>
<dbReference type="InterPro" id="IPR011332">
    <property type="entry name" value="Ribosomal_zn-bd"/>
</dbReference>
<evidence type="ECO:0000256" key="5">
    <source>
        <dbReference type="HAMAP-Rule" id="MF_00340"/>
    </source>
</evidence>
<dbReference type="GO" id="GO:0015934">
    <property type="term" value="C:large ribosomal subunit"/>
    <property type="evidence" value="ECO:0007669"/>
    <property type="project" value="InterPro"/>
</dbReference>
<protein>
    <recommendedName>
        <fullName evidence="4 5">Large ribosomal subunit protein bL32</fullName>
    </recommendedName>
</protein>
<keyword evidence="3 5" id="KW-0687">Ribonucleoprotein</keyword>
<evidence type="ECO:0000313" key="7">
    <source>
        <dbReference type="Proteomes" id="UP000177564"/>
    </source>
</evidence>
<dbReference type="AlphaFoldDB" id="A0A1F4XNY5"/>
<sequence length="77" mass="8436">MVVRMRHTRAHTANRRSHHALKAQVLSVCECGAARLSHRACASCGRYKGRVVIDHVSKAAAKAAKRAKKEGSKSESR</sequence>
<dbReference type="NCBIfam" id="TIGR01031">
    <property type="entry name" value="rpmF_bact"/>
    <property type="match status" value="1"/>
</dbReference>
<gene>
    <name evidence="5" type="primary">rpmF</name>
    <name evidence="6" type="ORF">A3D68_00455</name>
</gene>